<keyword evidence="3" id="KW-0472">Membrane</keyword>
<keyword evidence="3" id="KW-0812">Transmembrane</keyword>
<organism evidence="4 5">
    <name type="scientific">Paraphaeosphaeria minitans</name>
    <dbReference type="NCBI Taxonomy" id="565426"/>
    <lineage>
        <taxon>Eukaryota</taxon>
        <taxon>Fungi</taxon>
        <taxon>Dikarya</taxon>
        <taxon>Ascomycota</taxon>
        <taxon>Pezizomycotina</taxon>
        <taxon>Dothideomycetes</taxon>
        <taxon>Pleosporomycetidae</taxon>
        <taxon>Pleosporales</taxon>
        <taxon>Massarineae</taxon>
        <taxon>Didymosphaeriaceae</taxon>
        <taxon>Paraphaeosphaeria</taxon>
    </lineage>
</organism>
<accession>A0A9P6GDY0</accession>
<comment type="caution">
    <text evidence="4">The sequence shown here is derived from an EMBL/GenBank/DDBJ whole genome shotgun (WGS) entry which is preliminary data.</text>
</comment>
<comment type="similarity">
    <text evidence="2">Belongs to the ustYa family.</text>
</comment>
<proteinExistence type="inferred from homology"/>
<dbReference type="Pfam" id="PF11807">
    <property type="entry name" value="UstYa"/>
    <property type="match status" value="1"/>
</dbReference>
<name>A0A9P6GDY0_9PLEO</name>
<dbReference type="EMBL" id="WJXW01000008">
    <property type="protein sequence ID" value="KAF9733967.1"/>
    <property type="molecule type" value="Genomic_DNA"/>
</dbReference>
<keyword evidence="5" id="KW-1185">Reference proteome</keyword>
<dbReference type="Proteomes" id="UP000756921">
    <property type="component" value="Unassembled WGS sequence"/>
</dbReference>
<feature type="transmembrane region" description="Helical" evidence="3">
    <location>
        <begin position="58"/>
        <end position="81"/>
    </location>
</feature>
<dbReference type="OrthoDB" id="3687641at2759"/>
<evidence type="ECO:0000313" key="5">
    <source>
        <dbReference type="Proteomes" id="UP000756921"/>
    </source>
</evidence>
<reference evidence="4" key="1">
    <citation type="journal article" date="2020" name="Mol. Plant Microbe Interact.">
        <title>Genome Sequence of the Biocontrol Agent Coniothyrium minitans strain Conio (IMI 134523).</title>
        <authorList>
            <person name="Patel D."/>
            <person name="Shittu T.A."/>
            <person name="Baroncelli R."/>
            <person name="Muthumeenakshi S."/>
            <person name="Osborne T.H."/>
            <person name="Janganan T.K."/>
            <person name="Sreenivasaprasad S."/>
        </authorList>
    </citation>
    <scope>NUCLEOTIDE SEQUENCE</scope>
    <source>
        <strain evidence="4">Conio</strain>
    </source>
</reference>
<comment type="pathway">
    <text evidence="1">Mycotoxin biosynthesis.</text>
</comment>
<dbReference type="PANTHER" id="PTHR33365:SF4">
    <property type="entry name" value="CYCLOCHLOROTINE BIOSYNTHESIS PROTEIN O"/>
    <property type="match status" value="1"/>
</dbReference>
<dbReference type="GO" id="GO:0043386">
    <property type="term" value="P:mycotoxin biosynthetic process"/>
    <property type="evidence" value="ECO:0007669"/>
    <property type="project" value="InterPro"/>
</dbReference>
<protein>
    <submittedName>
        <fullName evidence="4">Uncharacterized protein</fullName>
    </submittedName>
</protein>
<evidence type="ECO:0000256" key="2">
    <source>
        <dbReference type="ARBA" id="ARBA00035112"/>
    </source>
</evidence>
<evidence type="ECO:0000313" key="4">
    <source>
        <dbReference type="EMBL" id="KAF9733967.1"/>
    </source>
</evidence>
<keyword evidence="3" id="KW-1133">Transmembrane helix</keyword>
<evidence type="ECO:0000256" key="1">
    <source>
        <dbReference type="ARBA" id="ARBA00004685"/>
    </source>
</evidence>
<gene>
    <name evidence="4" type="ORF">PMIN01_08310</name>
</gene>
<evidence type="ECO:0000256" key="3">
    <source>
        <dbReference type="SAM" id="Phobius"/>
    </source>
</evidence>
<dbReference type="InterPro" id="IPR021765">
    <property type="entry name" value="UstYa-like"/>
</dbReference>
<dbReference type="AlphaFoldDB" id="A0A9P6GDY0"/>
<dbReference type="PANTHER" id="PTHR33365">
    <property type="entry name" value="YALI0B05434P"/>
    <property type="match status" value="1"/>
</dbReference>
<sequence length="308" mass="34662">MDSLRKLLPKRARRTYEADPKYELLHAAETDQPEPSLCTRCGNAAHASITAQPARLRIALQVTISLAVLALWTALVGFYLASNPHLLQQHRGPRSLADLFPMVQVDFQPDHRFVDSDPYDTPFWDPGSGLTDAMASNAWNYYGSTSSPRAIPNDWIYLEKGSPYAIPGGRPLVPLHEENAWMADYLAYLPAYKHEIHCLGVIKHTLNSYRDGKNVTAGDNDHANKHCVEVVRHALMCNPDFTLAVPTWNAHGEEKELYWGGEKHMCRDQKKVHAFMASRNMGFEFVEGGGREIVKAWAWPLPTDTVGW</sequence>